<protein>
    <submittedName>
        <fullName evidence="4">N-acetylmannosaminyltransferase</fullName>
        <ecNumber evidence="4">2.4.1.187</ecNumber>
    </submittedName>
</protein>
<dbReference type="Pfam" id="PF03808">
    <property type="entry name" value="Glyco_tran_WecG"/>
    <property type="match status" value="1"/>
</dbReference>
<dbReference type="AlphaFoldDB" id="A0A3B1D7G5"/>
<keyword evidence="3" id="KW-0812">Transmembrane</keyword>
<dbReference type="CDD" id="cd06533">
    <property type="entry name" value="Glyco_transf_WecG_TagA"/>
    <property type="match status" value="1"/>
</dbReference>
<name>A0A3B1D7G5_9ZZZZ</name>
<dbReference type="PANTHER" id="PTHR34136:SF1">
    <property type="entry name" value="UDP-N-ACETYL-D-MANNOSAMINURONIC ACID TRANSFERASE"/>
    <property type="match status" value="1"/>
</dbReference>
<gene>
    <name evidence="4" type="ORF">MNBD_NITROSPINAE03-600</name>
</gene>
<proteinExistence type="predicted"/>
<dbReference type="InterPro" id="IPR004629">
    <property type="entry name" value="WecG_TagA_CpsF"/>
</dbReference>
<dbReference type="GO" id="GO:0047244">
    <property type="term" value="F:N-acetylglucosaminyldiphosphoundecaprenol N-acetyl-beta-D-mannosaminyltransferase activity"/>
    <property type="evidence" value="ECO:0007669"/>
    <property type="project" value="UniProtKB-EC"/>
</dbReference>
<sequence>MDHKDSISFKTVNILGVRIAAINLGKAVTQILKWIESDAKTYICVTGVHGIIESQSDLNLKKIHNLAGMCVPDGMPTVWVGRLSKHKEMGRVYGPDLMLEIISRSVAKGYTHFFYGGREGVPELLKDKLQVRFPELKVVGTYSPPFRPLNENEENELKDKIESLAPDIIWVGLSTPKQEKWMAEHLRQLNTKVMIGVGAAFDFHAGLLEQAPPRIQRAGLEWFYRLCVEPRRLWRRYFYIVPTFLFLIFCQFTGLKQYNLE</sequence>
<keyword evidence="2 4" id="KW-0808">Transferase</keyword>
<accession>A0A3B1D7G5</accession>
<keyword evidence="3" id="KW-1133">Transmembrane helix</keyword>
<evidence type="ECO:0000256" key="1">
    <source>
        <dbReference type="ARBA" id="ARBA00022676"/>
    </source>
</evidence>
<feature type="transmembrane region" description="Helical" evidence="3">
    <location>
        <begin position="237"/>
        <end position="255"/>
    </location>
</feature>
<reference evidence="4" key="1">
    <citation type="submission" date="2018-06" db="EMBL/GenBank/DDBJ databases">
        <authorList>
            <person name="Zhirakovskaya E."/>
        </authorList>
    </citation>
    <scope>NUCLEOTIDE SEQUENCE</scope>
</reference>
<dbReference type="PANTHER" id="PTHR34136">
    <property type="match status" value="1"/>
</dbReference>
<evidence type="ECO:0000256" key="3">
    <source>
        <dbReference type="SAM" id="Phobius"/>
    </source>
</evidence>
<dbReference type="EC" id="2.4.1.187" evidence="4"/>
<dbReference type="NCBIfam" id="TIGR00696">
    <property type="entry name" value="wecG_tagA_cpsF"/>
    <property type="match status" value="1"/>
</dbReference>
<keyword evidence="1 4" id="KW-0328">Glycosyltransferase</keyword>
<keyword evidence="3" id="KW-0472">Membrane</keyword>
<organism evidence="4">
    <name type="scientific">hydrothermal vent metagenome</name>
    <dbReference type="NCBI Taxonomy" id="652676"/>
    <lineage>
        <taxon>unclassified sequences</taxon>
        <taxon>metagenomes</taxon>
        <taxon>ecological metagenomes</taxon>
    </lineage>
</organism>
<evidence type="ECO:0000313" key="4">
    <source>
        <dbReference type="EMBL" id="VAX24667.1"/>
    </source>
</evidence>
<evidence type="ECO:0000256" key="2">
    <source>
        <dbReference type="ARBA" id="ARBA00022679"/>
    </source>
</evidence>
<dbReference type="EMBL" id="UOGB01000301">
    <property type="protein sequence ID" value="VAX24667.1"/>
    <property type="molecule type" value="Genomic_DNA"/>
</dbReference>